<dbReference type="InParanoid" id="A0A803K4M8"/>
<protein>
    <recommendedName>
        <fullName evidence="2">Endonuclease/exonuclease/phosphatase domain-containing protein</fullName>
    </recommendedName>
</protein>
<dbReference type="CDD" id="cd09076">
    <property type="entry name" value="L1-EN"/>
    <property type="match status" value="1"/>
</dbReference>
<evidence type="ECO:0008006" key="2">
    <source>
        <dbReference type="Google" id="ProtNLM"/>
    </source>
</evidence>
<dbReference type="Gene3D" id="3.60.10.10">
    <property type="entry name" value="Endonuclease/exonuclease/phosphatase"/>
    <property type="match status" value="1"/>
</dbReference>
<reference evidence="1" key="2">
    <citation type="submission" date="2021-03" db="UniProtKB">
        <authorList>
            <consortium name="Ensembl"/>
        </authorList>
    </citation>
    <scope>IDENTIFICATION</scope>
</reference>
<dbReference type="InterPro" id="IPR036691">
    <property type="entry name" value="Endo/exonu/phosph_ase_sf"/>
</dbReference>
<dbReference type="Ensembl" id="ENSXETT00000116613">
    <property type="protein sequence ID" value="ENSXETP00000115303"/>
    <property type="gene ID" value="ENSXETG00000042878"/>
</dbReference>
<dbReference type="GeneTree" id="ENSGT01070000253913"/>
<dbReference type="SUPFAM" id="SSF56219">
    <property type="entry name" value="DNase I-like"/>
    <property type="match status" value="1"/>
</dbReference>
<accession>A0A803K4M8</accession>
<sequence length="429" mass="49165">MSCPKPKASSANTNLMVYTINANGLNSPWKRRALLQELKLKKIQIALIQETHYKTNQTPKWYDKQYSTIIHSTPQSTKVRGTAIILANSLQLEIIATKIDPQGNYTFLKGKLNSAMYTFASIYLPNKDQTNTMNEIHDLLLLFAEGTLIVGGDLNTPLEPKLDCSSGTSSLPFKQIKKLKQQLHSLQLIDYIFISHKALDNVQKATIGSITWSDHAPVCLDISLNYPDNKHFSWKINDSLLKNPSVLETLTNATKDYFKNNTNTASNAIIEWEAYKCFIRGIAIQQGAKLKRERAKKKQDLLLHIKKLELSHKTFRTPESLADLIIARQELKSLLQTETDRATFFMRKMFYDHGNKCSRPLARMLKTKEQKNHIFKMKSPNGQIQESPKEIQKILIDFYKKLYQIKKQNTSPTISDNFRYNITSFSLMS</sequence>
<organism evidence="1">
    <name type="scientific">Xenopus tropicalis</name>
    <name type="common">Western clawed frog</name>
    <name type="synonym">Silurana tropicalis</name>
    <dbReference type="NCBI Taxonomy" id="8364"/>
    <lineage>
        <taxon>Eukaryota</taxon>
        <taxon>Metazoa</taxon>
        <taxon>Chordata</taxon>
        <taxon>Craniata</taxon>
        <taxon>Vertebrata</taxon>
        <taxon>Euteleostomi</taxon>
        <taxon>Amphibia</taxon>
        <taxon>Batrachia</taxon>
        <taxon>Anura</taxon>
        <taxon>Pipoidea</taxon>
        <taxon>Pipidae</taxon>
        <taxon>Xenopodinae</taxon>
        <taxon>Xenopus</taxon>
        <taxon>Silurana</taxon>
    </lineage>
</organism>
<name>A0A803K4M8_XENTR</name>
<reference evidence="1" key="1">
    <citation type="journal article" date="2010" name="Science">
        <title>The genome of the Western clawed frog Xenopus tropicalis.</title>
        <authorList>
            <person name="Hellsten U."/>
            <person name="Harland R.M."/>
            <person name="Gilchrist M.J."/>
            <person name="Hendrix D."/>
            <person name="Jurka J."/>
            <person name="Kapitonov V."/>
            <person name="Ovcharenko I."/>
            <person name="Putnam N.H."/>
            <person name="Shu S."/>
            <person name="Taher L."/>
            <person name="Blitz I.L."/>
            <person name="Blumberg B."/>
            <person name="Dichmann D.S."/>
            <person name="Dubchak I."/>
            <person name="Amaya E."/>
            <person name="Detter J.C."/>
            <person name="Fletcher R."/>
            <person name="Gerhard D.S."/>
            <person name="Goodstein D."/>
            <person name="Graves T."/>
            <person name="Grigoriev I.V."/>
            <person name="Grimwood J."/>
            <person name="Kawashima T."/>
            <person name="Lindquist E."/>
            <person name="Lucas S.M."/>
            <person name="Mead P.E."/>
            <person name="Mitros T."/>
            <person name="Ogino H."/>
            <person name="Ohta Y."/>
            <person name="Poliakov A.V."/>
            <person name="Pollet N."/>
            <person name="Robert J."/>
            <person name="Salamov A."/>
            <person name="Sater A.K."/>
            <person name="Schmutz J."/>
            <person name="Terry A."/>
            <person name="Vize P.D."/>
            <person name="Warren W.C."/>
            <person name="Wells D."/>
            <person name="Wills A."/>
            <person name="Wilson R.K."/>
            <person name="Zimmerman L.B."/>
            <person name="Zorn A.M."/>
            <person name="Grainger R."/>
            <person name="Grammer T."/>
            <person name="Khokha M.K."/>
            <person name="Richardson P.M."/>
            <person name="Rokhsar D.S."/>
        </authorList>
    </citation>
    <scope>NUCLEOTIDE SEQUENCE [LARGE SCALE GENOMIC DNA]</scope>
    <source>
        <strain evidence="1">Nigerian</strain>
    </source>
</reference>
<dbReference type="PANTHER" id="PTHR19446">
    <property type="entry name" value="REVERSE TRANSCRIPTASES"/>
    <property type="match status" value="1"/>
</dbReference>
<dbReference type="AlphaFoldDB" id="A0A803K4M8"/>
<proteinExistence type="predicted"/>
<evidence type="ECO:0000313" key="1">
    <source>
        <dbReference type="Ensembl" id="ENSXETP00000115303"/>
    </source>
</evidence>